<protein>
    <submittedName>
        <fullName evidence="1">Phage-related replication protein</fullName>
    </submittedName>
</protein>
<dbReference type="Proteomes" id="UP000006346">
    <property type="component" value="Chromosome"/>
</dbReference>
<reference evidence="2" key="1">
    <citation type="submission" date="2011-11" db="EMBL/GenBank/DDBJ databases">
        <title>Complete sequence of Desulfosporosinus orientis DSM 765.</title>
        <authorList>
            <person name="Lucas S."/>
            <person name="Han J."/>
            <person name="Lapidus A."/>
            <person name="Cheng J.-F."/>
            <person name="Goodwin L."/>
            <person name="Pitluck S."/>
            <person name="Peters L."/>
            <person name="Ovchinnikova G."/>
            <person name="Teshima H."/>
            <person name="Detter J.C."/>
            <person name="Han C."/>
            <person name="Tapia R."/>
            <person name="Land M."/>
            <person name="Hauser L."/>
            <person name="Kyrpides N."/>
            <person name="Ivanova N."/>
            <person name="Pagani I."/>
            <person name="Pester M."/>
            <person name="Spring S."/>
            <person name="Ollivier B."/>
            <person name="Rattei T."/>
            <person name="Klenk H.-P."/>
            <person name="Wagner M."/>
            <person name="Loy A."/>
            <person name="Woyke T."/>
        </authorList>
    </citation>
    <scope>NUCLEOTIDE SEQUENCE [LARGE SCALE GENOMIC DNA]</scope>
    <source>
        <strain evidence="2">ATCC 19365 / DSM 765 / NCIMB 8382 / VKM B-1628</strain>
    </source>
</reference>
<dbReference type="STRING" id="768706.Desor_3655"/>
<dbReference type="HOGENOM" id="CLU_082126_1_0_9"/>
<reference evidence="1 2" key="2">
    <citation type="journal article" date="2012" name="J. Bacteriol.">
        <title>Complete genome sequences of Desulfosporosinus orientis DSM765T, Desulfosporosinus youngiae DSM17734T, Desulfosporosinus meridiei DSM13257T, and Desulfosporosinus acidiphilus DSM22704T.</title>
        <authorList>
            <person name="Pester M."/>
            <person name="Brambilla E."/>
            <person name="Alazard D."/>
            <person name="Rattei T."/>
            <person name="Weinmaier T."/>
            <person name="Han J."/>
            <person name="Lucas S."/>
            <person name="Lapidus A."/>
            <person name="Cheng J.F."/>
            <person name="Goodwin L."/>
            <person name="Pitluck S."/>
            <person name="Peters L."/>
            <person name="Ovchinnikova G."/>
            <person name="Teshima H."/>
            <person name="Detter J.C."/>
            <person name="Han C.S."/>
            <person name="Tapia R."/>
            <person name="Land M.L."/>
            <person name="Hauser L."/>
            <person name="Kyrpides N.C."/>
            <person name="Ivanova N.N."/>
            <person name="Pagani I."/>
            <person name="Huntmann M."/>
            <person name="Wei C.L."/>
            <person name="Davenport K.W."/>
            <person name="Daligault H."/>
            <person name="Chain P.S."/>
            <person name="Chen A."/>
            <person name="Mavromatis K."/>
            <person name="Markowitz V."/>
            <person name="Szeto E."/>
            <person name="Mikhailova N."/>
            <person name="Pati A."/>
            <person name="Wagner M."/>
            <person name="Woyke T."/>
            <person name="Ollivier B."/>
            <person name="Klenk H.P."/>
            <person name="Spring S."/>
            <person name="Loy A."/>
        </authorList>
    </citation>
    <scope>NUCLEOTIDE SEQUENCE [LARGE SCALE GENOMIC DNA]</scope>
    <source>
        <strain evidence="2">ATCC 19365 / DSM 765 / NCIMB 8382 / VKM B-1628</strain>
    </source>
</reference>
<dbReference type="eggNOG" id="COG4195">
    <property type="taxonomic scope" value="Bacteria"/>
</dbReference>
<proteinExistence type="predicted"/>
<keyword evidence="2" id="KW-1185">Reference proteome</keyword>
<gene>
    <name evidence="1" type="ordered locus">Desor_3655</name>
</gene>
<accession>G7WIQ9</accession>
<dbReference type="Gene3D" id="3.40.630.100">
    <property type="entry name" value="Poly-gamma-glutamate hydrolase, zinc-binding motif"/>
    <property type="match status" value="1"/>
</dbReference>
<dbReference type="EMBL" id="CP003108">
    <property type="protein sequence ID" value="AET69133.1"/>
    <property type="molecule type" value="Genomic_DNA"/>
</dbReference>
<organism evidence="1 2">
    <name type="scientific">Desulfosporosinus orientis (strain ATCC 19365 / DSM 765 / NCIMB 8382 / VKM B-1628 / Singapore I)</name>
    <name type="common">Desulfotomaculum orientis</name>
    <dbReference type="NCBI Taxonomy" id="768706"/>
    <lineage>
        <taxon>Bacteria</taxon>
        <taxon>Bacillati</taxon>
        <taxon>Bacillota</taxon>
        <taxon>Clostridia</taxon>
        <taxon>Eubacteriales</taxon>
        <taxon>Desulfitobacteriaceae</taxon>
        <taxon>Desulfosporosinus</taxon>
    </lineage>
</organism>
<dbReference type="Pfam" id="PF05908">
    <property type="entry name" value="Gamma_PGA_hydro"/>
    <property type="match status" value="1"/>
</dbReference>
<dbReference type="InterPro" id="IPR008585">
    <property type="entry name" value="Gamma_PGA_hydro"/>
</dbReference>
<dbReference type="OrthoDB" id="7721587at2"/>
<dbReference type="PATRIC" id="fig|768706.3.peg.3690"/>
<evidence type="ECO:0000313" key="2">
    <source>
        <dbReference type="Proteomes" id="UP000006346"/>
    </source>
</evidence>
<dbReference type="RefSeq" id="WP_014185941.1">
    <property type="nucleotide sequence ID" value="NC_016584.1"/>
</dbReference>
<dbReference type="KEGG" id="dor:Desor_3655"/>
<evidence type="ECO:0000313" key="1">
    <source>
        <dbReference type="EMBL" id="AET69133.1"/>
    </source>
</evidence>
<dbReference type="InterPro" id="IPR038128">
    <property type="entry name" value="Gamma_PGA_hydro_sf"/>
</dbReference>
<name>G7WIQ9_DESOD</name>
<dbReference type="AlphaFoldDB" id="G7WIQ9"/>
<sequence length="193" mass="22052">MPDVYSNFQELQLYELEGQDYLIKRSRDWHPVLIAAPHGGNIEPYTSDIAQWIAGEEFAWYSFEGIKGAEVRKLHITSHHFDEPLLLTGLQQAQIVMTIHGLKNSTEEFLMIGGLDSDLSNNLRIKLQRCGFLVKDSEEKYRGVHPRNICNRGVTGKGVQLELSFALRKRINEDLECRVRFVGAIKSVISAYF</sequence>